<dbReference type="PANTHER" id="PTHR21600:SF40">
    <property type="entry name" value="PSEUDOURIDYLATE SYNTHASE RPUSD2"/>
    <property type="match status" value="1"/>
</dbReference>
<feature type="region of interest" description="Disordered" evidence="3">
    <location>
        <begin position="33"/>
        <end position="100"/>
    </location>
</feature>
<dbReference type="InterPro" id="IPR006225">
    <property type="entry name" value="PsdUridine_synth_RluC/D"/>
</dbReference>
<protein>
    <recommendedName>
        <fullName evidence="2">Pseudouridine synthase</fullName>
        <ecNumber evidence="2">5.4.99.-</ecNumber>
    </recommendedName>
</protein>
<dbReference type="GO" id="GO:0000455">
    <property type="term" value="P:enzyme-directed rRNA pseudouridine synthesis"/>
    <property type="evidence" value="ECO:0007669"/>
    <property type="project" value="TreeGrafter"/>
</dbReference>
<evidence type="ECO:0000256" key="3">
    <source>
        <dbReference type="SAM" id="MobiDB-lite"/>
    </source>
</evidence>
<evidence type="ECO:0000256" key="1">
    <source>
        <dbReference type="PIRSR" id="PIRSR606225-1"/>
    </source>
</evidence>
<dbReference type="NCBIfam" id="TIGR00005">
    <property type="entry name" value="rluA_subfam"/>
    <property type="match status" value="1"/>
</dbReference>
<dbReference type="PANTHER" id="PTHR21600">
    <property type="entry name" value="MITOCHONDRIAL RNA PSEUDOURIDINE SYNTHASE"/>
    <property type="match status" value="1"/>
</dbReference>
<dbReference type="AlphaFoldDB" id="A0A2T6ZM31"/>
<dbReference type="GO" id="GO:0009982">
    <property type="term" value="F:pseudouridine synthase activity"/>
    <property type="evidence" value="ECO:0007669"/>
    <property type="project" value="InterPro"/>
</dbReference>
<keyword evidence="2" id="KW-0413">Isomerase</keyword>
<dbReference type="InterPro" id="IPR006145">
    <property type="entry name" value="PsdUridine_synth_RsuA/RluA"/>
</dbReference>
<sequence length="452" mass="50939">MHTKIKLLIALRELIRVSQRKCVMDTTLSKSSADLSPTILGSKEEVGLGPSSTSSSPSSEMGEGQSTGGKLSVSMDARKDDTSKPSKVVNPPPVPQYSFEDGLRRVPPYQFSYNTYCKERWRGKPVLEVFSTEFRDRPLEYYGGAHLAPLQTIVASLDSKLENGDMLVHTLHRHEPPVTAKSIERVYEDDRLIVINKPAGVPVHPAGRYNFNTVIEIMKHDCDGRAPLPCNRLDRLTSGLMFMAKTPEAANDFMGQLQTRTIKKQYVARVKGEFPSEEVTCDQPILSVSPKLGLNRVRTSGKTAKTLFRRIRYNPEKNYSIVECHPFTGRTHQIRVHLQFLGHPITNDPIYCNRNVWGPALGKGGEGEDEEIIAKLNKVGREEEIRYDEIIEDYEGRKAEKLTGKRCEVCDTELFSDPGPHELGIYLHAKRYECEDGQWGYETELPEWATGD</sequence>
<dbReference type="EMBL" id="NESQ01000184">
    <property type="protein sequence ID" value="PUU76550.1"/>
    <property type="molecule type" value="Genomic_DNA"/>
</dbReference>
<comment type="similarity">
    <text evidence="2">Belongs to the pseudouridine synthase RluA family.</text>
</comment>
<dbReference type="InterPro" id="IPR006224">
    <property type="entry name" value="PsdUridine_synth_RluA-like_CS"/>
</dbReference>
<organism evidence="5 6">
    <name type="scientific">Tuber borchii</name>
    <name type="common">White truffle</name>
    <dbReference type="NCBI Taxonomy" id="42251"/>
    <lineage>
        <taxon>Eukaryota</taxon>
        <taxon>Fungi</taxon>
        <taxon>Dikarya</taxon>
        <taxon>Ascomycota</taxon>
        <taxon>Pezizomycotina</taxon>
        <taxon>Pezizomycetes</taxon>
        <taxon>Pezizales</taxon>
        <taxon>Tuberaceae</taxon>
        <taxon>Tuber</taxon>
    </lineage>
</organism>
<dbReference type="PROSITE" id="PS01129">
    <property type="entry name" value="PSI_RLU"/>
    <property type="match status" value="1"/>
</dbReference>
<reference evidence="5 6" key="1">
    <citation type="submission" date="2017-04" db="EMBL/GenBank/DDBJ databases">
        <title>Draft genome sequence of Tuber borchii Vittad., a whitish edible truffle.</title>
        <authorList>
            <consortium name="DOE Joint Genome Institute"/>
            <person name="Murat C."/>
            <person name="Kuo A."/>
            <person name="Barry K.W."/>
            <person name="Clum A."/>
            <person name="Dockter R.B."/>
            <person name="Fauchery L."/>
            <person name="Iotti M."/>
            <person name="Kohler A."/>
            <person name="Labutti K."/>
            <person name="Lindquist E.A."/>
            <person name="Lipzen A."/>
            <person name="Ohm R.A."/>
            <person name="Wang M."/>
            <person name="Grigoriev I.V."/>
            <person name="Zambonelli A."/>
            <person name="Martin F.M."/>
        </authorList>
    </citation>
    <scope>NUCLEOTIDE SEQUENCE [LARGE SCALE GENOMIC DNA]</scope>
    <source>
        <strain evidence="5 6">Tbo3840</strain>
    </source>
</reference>
<comment type="catalytic activity">
    <reaction evidence="2">
        <text>a uridine in RNA = a pseudouridine in RNA</text>
        <dbReference type="Rhea" id="RHEA:48348"/>
        <dbReference type="Rhea" id="RHEA-COMP:12068"/>
        <dbReference type="Rhea" id="RHEA-COMP:12069"/>
        <dbReference type="ChEBI" id="CHEBI:65314"/>
        <dbReference type="ChEBI" id="CHEBI:65315"/>
    </reaction>
</comment>
<gene>
    <name evidence="5" type="ORF">B9Z19DRAFT_1149115</name>
</gene>
<comment type="function">
    <text evidence="2">Responsible for synthesis of pseudouridine from uracil.</text>
</comment>
<dbReference type="InterPro" id="IPR020103">
    <property type="entry name" value="PsdUridine_synth_cat_dom_sf"/>
</dbReference>
<name>A0A2T6ZM31_TUBBO</name>
<dbReference type="Gene3D" id="3.30.2350.10">
    <property type="entry name" value="Pseudouridine synthase"/>
    <property type="match status" value="1"/>
</dbReference>
<dbReference type="SUPFAM" id="SSF55120">
    <property type="entry name" value="Pseudouridine synthase"/>
    <property type="match status" value="1"/>
</dbReference>
<keyword evidence="6" id="KW-1185">Reference proteome</keyword>
<dbReference type="Proteomes" id="UP000244722">
    <property type="component" value="Unassembled WGS sequence"/>
</dbReference>
<dbReference type="InterPro" id="IPR050188">
    <property type="entry name" value="RluA_PseudoU_synthase"/>
</dbReference>
<dbReference type="GO" id="GO:0003723">
    <property type="term" value="F:RNA binding"/>
    <property type="evidence" value="ECO:0007669"/>
    <property type="project" value="InterPro"/>
</dbReference>
<evidence type="ECO:0000259" key="4">
    <source>
        <dbReference type="Pfam" id="PF00849"/>
    </source>
</evidence>
<dbReference type="EC" id="5.4.99.-" evidence="2"/>
<proteinExistence type="inferred from homology"/>
<evidence type="ECO:0000313" key="5">
    <source>
        <dbReference type="EMBL" id="PUU76550.1"/>
    </source>
</evidence>
<evidence type="ECO:0000256" key="2">
    <source>
        <dbReference type="RuleBase" id="RU362028"/>
    </source>
</evidence>
<accession>A0A2T6ZM31</accession>
<dbReference type="STRING" id="42251.A0A2T6ZM31"/>
<feature type="domain" description="Pseudouridine synthase RsuA/RluA-like" evidence="4">
    <location>
        <begin position="192"/>
        <end position="339"/>
    </location>
</feature>
<dbReference type="OrthoDB" id="424794at2759"/>
<feature type="compositionally biased region" description="Low complexity" evidence="3">
    <location>
        <begin position="50"/>
        <end position="59"/>
    </location>
</feature>
<dbReference type="CDD" id="cd02557">
    <property type="entry name" value="PseudoU_synth_ScRIB2"/>
    <property type="match status" value="1"/>
</dbReference>
<evidence type="ECO:0000313" key="6">
    <source>
        <dbReference type="Proteomes" id="UP000244722"/>
    </source>
</evidence>
<feature type="active site" evidence="1">
    <location>
        <position position="234"/>
    </location>
</feature>
<dbReference type="Pfam" id="PF00849">
    <property type="entry name" value="PseudoU_synth_2"/>
    <property type="match status" value="1"/>
</dbReference>
<comment type="caution">
    <text evidence="5">The sequence shown here is derived from an EMBL/GenBank/DDBJ whole genome shotgun (WGS) entry which is preliminary data.</text>
</comment>